<feature type="transmembrane region" description="Helical" evidence="9">
    <location>
        <begin position="21"/>
        <end position="44"/>
    </location>
</feature>
<dbReference type="EMBL" id="SMFU01000009">
    <property type="protein sequence ID" value="TCK05764.1"/>
    <property type="molecule type" value="Genomic_DNA"/>
</dbReference>
<feature type="transmembrane region" description="Helical" evidence="9">
    <location>
        <begin position="56"/>
        <end position="81"/>
    </location>
</feature>
<feature type="domain" description="Tripartite ATP-independent periplasmic transporters DctQ component" evidence="10">
    <location>
        <begin position="31"/>
        <end position="158"/>
    </location>
</feature>
<keyword evidence="4 9" id="KW-0997">Cell inner membrane</keyword>
<evidence type="ECO:0000256" key="3">
    <source>
        <dbReference type="ARBA" id="ARBA00022475"/>
    </source>
</evidence>
<dbReference type="OrthoDB" id="7854755at2"/>
<comment type="subunit">
    <text evidence="9">The complex comprises the extracytoplasmic solute receptor protein and the two transmembrane proteins.</text>
</comment>
<evidence type="ECO:0000256" key="1">
    <source>
        <dbReference type="ARBA" id="ARBA00004429"/>
    </source>
</evidence>
<dbReference type="RefSeq" id="WP_132293170.1">
    <property type="nucleotide sequence ID" value="NZ_SMFU01000009.1"/>
</dbReference>
<keyword evidence="7 9" id="KW-0472">Membrane</keyword>
<dbReference type="GO" id="GO:0015740">
    <property type="term" value="P:C4-dicarboxylate transport"/>
    <property type="evidence" value="ECO:0007669"/>
    <property type="project" value="TreeGrafter"/>
</dbReference>
<reference evidence="11 12" key="1">
    <citation type="submission" date="2019-03" db="EMBL/GenBank/DDBJ databases">
        <title>Genomic Encyclopedia of Archaeal and Bacterial Type Strains, Phase II (KMG-II): from individual species to whole genera.</title>
        <authorList>
            <person name="Goeker M."/>
        </authorList>
    </citation>
    <scope>NUCLEOTIDE SEQUENCE [LARGE SCALE GENOMIC DNA]</scope>
    <source>
        <strain evidence="11 12">DSM 27697</strain>
    </source>
</reference>
<keyword evidence="3" id="KW-1003">Cell membrane</keyword>
<keyword evidence="12" id="KW-1185">Reference proteome</keyword>
<evidence type="ECO:0000256" key="4">
    <source>
        <dbReference type="ARBA" id="ARBA00022519"/>
    </source>
</evidence>
<accession>A0A4R1GCK6</accession>
<evidence type="ECO:0000313" key="12">
    <source>
        <dbReference type="Proteomes" id="UP000294546"/>
    </source>
</evidence>
<evidence type="ECO:0000259" key="10">
    <source>
        <dbReference type="Pfam" id="PF04290"/>
    </source>
</evidence>
<keyword evidence="5 9" id="KW-0812">Transmembrane</keyword>
<gene>
    <name evidence="11" type="ORF">CLV83_2697</name>
</gene>
<organism evidence="11 12">
    <name type="scientific">Marinobacterium mangrovicola</name>
    <dbReference type="NCBI Taxonomy" id="1476959"/>
    <lineage>
        <taxon>Bacteria</taxon>
        <taxon>Pseudomonadati</taxon>
        <taxon>Pseudomonadota</taxon>
        <taxon>Gammaproteobacteria</taxon>
        <taxon>Oceanospirillales</taxon>
        <taxon>Oceanospirillaceae</taxon>
        <taxon>Marinobacterium</taxon>
    </lineage>
</organism>
<feature type="transmembrane region" description="Helical" evidence="9">
    <location>
        <begin position="136"/>
        <end position="156"/>
    </location>
</feature>
<evidence type="ECO:0000256" key="6">
    <source>
        <dbReference type="ARBA" id="ARBA00022989"/>
    </source>
</evidence>
<name>A0A4R1GCK6_9GAMM</name>
<comment type="function">
    <text evidence="9">Part of the tripartite ATP-independent periplasmic (TRAP) transport system.</text>
</comment>
<comment type="subcellular location">
    <subcellularLocation>
        <location evidence="1 9">Cell inner membrane</location>
        <topology evidence="1 9">Multi-pass membrane protein</topology>
    </subcellularLocation>
</comment>
<evidence type="ECO:0000256" key="7">
    <source>
        <dbReference type="ARBA" id="ARBA00023136"/>
    </source>
</evidence>
<keyword evidence="2 9" id="KW-0813">Transport</keyword>
<evidence type="ECO:0000256" key="2">
    <source>
        <dbReference type="ARBA" id="ARBA00022448"/>
    </source>
</evidence>
<protein>
    <recommendedName>
        <fullName evidence="9">TRAP transporter small permease protein</fullName>
    </recommendedName>
</protein>
<dbReference type="Pfam" id="PF04290">
    <property type="entry name" value="DctQ"/>
    <property type="match status" value="1"/>
</dbReference>
<dbReference type="InterPro" id="IPR007387">
    <property type="entry name" value="TRAP_DctQ"/>
</dbReference>
<comment type="similarity">
    <text evidence="8 9">Belongs to the TRAP transporter small permease family.</text>
</comment>
<evidence type="ECO:0000256" key="9">
    <source>
        <dbReference type="RuleBase" id="RU369079"/>
    </source>
</evidence>
<dbReference type="Proteomes" id="UP000294546">
    <property type="component" value="Unassembled WGS sequence"/>
</dbReference>
<evidence type="ECO:0000256" key="8">
    <source>
        <dbReference type="ARBA" id="ARBA00038436"/>
    </source>
</evidence>
<proteinExistence type="inferred from homology"/>
<dbReference type="GO" id="GO:0005886">
    <property type="term" value="C:plasma membrane"/>
    <property type="evidence" value="ECO:0007669"/>
    <property type="project" value="UniProtKB-SubCell"/>
</dbReference>
<comment type="caution">
    <text evidence="11">The sequence shown here is derived from an EMBL/GenBank/DDBJ whole genome shotgun (WGS) entry which is preliminary data.</text>
</comment>
<dbReference type="AlphaFoldDB" id="A0A4R1GCK6"/>
<sequence length="174" mass="18693">MATLLKPLITLTDRLTSLSSIFSTAVLLFVLLTILTDVIGRFFGSPLAGSQDLTQMAMVLIVFGGMAYCEKNSGFIAVDLFEKMFPPLMNRILDVLGLLAGALLFAAIGYTVIEAAEISQMLGLSTNILGLEKAPFQYALAGFSLLTAFSLLLKCINRLLSLCGSQDATEEVNE</sequence>
<keyword evidence="6 9" id="KW-1133">Transmembrane helix</keyword>
<feature type="transmembrane region" description="Helical" evidence="9">
    <location>
        <begin position="93"/>
        <end position="116"/>
    </location>
</feature>
<dbReference type="PANTHER" id="PTHR35011:SF10">
    <property type="entry name" value="TRAP TRANSPORTER SMALL PERMEASE PROTEIN"/>
    <property type="match status" value="1"/>
</dbReference>
<dbReference type="InterPro" id="IPR055348">
    <property type="entry name" value="DctQ"/>
</dbReference>
<dbReference type="GO" id="GO:0022857">
    <property type="term" value="F:transmembrane transporter activity"/>
    <property type="evidence" value="ECO:0007669"/>
    <property type="project" value="UniProtKB-UniRule"/>
</dbReference>
<dbReference type="PANTHER" id="PTHR35011">
    <property type="entry name" value="2,3-DIKETO-L-GULONATE TRAP TRANSPORTER SMALL PERMEASE PROTEIN YIAM"/>
    <property type="match status" value="1"/>
</dbReference>
<evidence type="ECO:0000313" key="11">
    <source>
        <dbReference type="EMBL" id="TCK05764.1"/>
    </source>
</evidence>
<evidence type="ECO:0000256" key="5">
    <source>
        <dbReference type="ARBA" id="ARBA00022692"/>
    </source>
</evidence>